<dbReference type="NCBIfam" id="TIGR00836">
    <property type="entry name" value="amt"/>
    <property type="match status" value="1"/>
</dbReference>
<evidence type="ECO:0000256" key="7">
    <source>
        <dbReference type="ARBA" id="ARBA00023177"/>
    </source>
</evidence>
<evidence type="ECO:0000256" key="2">
    <source>
        <dbReference type="ARBA" id="ARBA00005887"/>
    </source>
</evidence>
<keyword evidence="12" id="KW-1185">Reference proteome</keyword>
<comment type="caution">
    <text evidence="11">The sequence shown here is derived from an EMBL/GenBank/DDBJ whole genome shotgun (WGS) entry which is preliminary data.</text>
</comment>
<feature type="domain" description="Ammonium transporter AmtB-like" evidence="10">
    <location>
        <begin position="17"/>
        <end position="426"/>
    </location>
</feature>
<dbReference type="InterPro" id="IPR001905">
    <property type="entry name" value="Ammonium_transpt"/>
</dbReference>
<dbReference type="EMBL" id="LDAU01000012">
    <property type="protein sequence ID" value="KRX10985.1"/>
    <property type="molecule type" value="Genomic_DNA"/>
</dbReference>
<keyword evidence="7 8" id="KW-0924">Ammonia transport</keyword>
<gene>
    <name evidence="11" type="ORF">PPERSA_12313</name>
</gene>
<evidence type="ECO:0000256" key="9">
    <source>
        <dbReference type="SAM" id="MobiDB-lite"/>
    </source>
</evidence>
<accession>A0A0V0R948</accession>
<dbReference type="OMA" id="FNAGSWL"/>
<feature type="transmembrane region" description="Helical" evidence="8">
    <location>
        <begin position="203"/>
        <end position="220"/>
    </location>
</feature>
<feature type="transmembrane region" description="Helical" evidence="8">
    <location>
        <begin position="162"/>
        <end position="183"/>
    </location>
</feature>
<dbReference type="GO" id="GO:0097272">
    <property type="term" value="P:ammonium homeostasis"/>
    <property type="evidence" value="ECO:0007669"/>
    <property type="project" value="TreeGrafter"/>
</dbReference>
<comment type="subcellular location">
    <subcellularLocation>
        <location evidence="8">Cell membrane</location>
        <topology evidence="8">Multi-pass membrane protein</topology>
    </subcellularLocation>
    <subcellularLocation>
        <location evidence="1">Membrane</location>
        <topology evidence="1">Multi-pass membrane protein</topology>
    </subcellularLocation>
</comment>
<dbReference type="FunFam" id="1.10.3430.10:FF:000008">
    <property type="entry name" value="Ammonium transporter"/>
    <property type="match status" value="1"/>
</dbReference>
<dbReference type="GO" id="GO:0005886">
    <property type="term" value="C:plasma membrane"/>
    <property type="evidence" value="ECO:0007669"/>
    <property type="project" value="UniProtKB-SubCell"/>
</dbReference>
<dbReference type="GO" id="GO:0008519">
    <property type="term" value="F:ammonium channel activity"/>
    <property type="evidence" value="ECO:0007669"/>
    <property type="project" value="InterPro"/>
</dbReference>
<dbReference type="InterPro" id="IPR024041">
    <property type="entry name" value="NH4_transpt_AmtB-like_dom"/>
</dbReference>
<dbReference type="SUPFAM" id="SSF111352">
    <property type="entry name" value="Ammonium transporter"/>
    <property type="match status" value="1"/>
</dbReference>
<keyword evidence="3 8" id="KW-0813">Transport</keyword>
<reference evidence="11 12" key="1">
    <citation type="journal article" date="2015" name="Sci. Rep.">
        <title>Genome of the facultative scuticociliatosis pathogen Pseudocohnilembus persalinus provides insight into its virulence through horizontal gene transfer.</title>
        <authorList>
            <person name="Xiong J."/>
            <person name="Wang G."/>
            <person name="Cheng J."/>
            <person name="Tian M."/>
            <person name="Pan X."/>
            <person name="Warren A."/>
            <person name="Jiang C."/>
            <person name="Yuan D."/>
            <person name="Miao W."/>
        </authorList>
    </citation>
    <scope>NUCLEOTIDE SEQUENCE [LARGE SCALE GENOMIC DNA]</scope>
    <source>
        <strain evidence="11">36N120E</strain>
    </source>
</reference>
<evidence type="ECO:0000256" key="4">
    <source>
        <dbReference type="ARBA" id="ARBA00022692"/>
    </source>
</evidence>
<feature type="transmembrane region" description="Helical" evidence="8">
    <location>
        <begin position="16"/>
        <end position="35"/>
    </location>
</feature>
<feature type="transmembrane region" description="Helical" evidence="8">
    <location>
        <begin position="240"/>
        <end position="263"/>
    </location>
</feature>
<feature type="transmembrane region" description="Helical" evidence="8">
    <location>
        <begin position="56"/>
        <end position="73"/>
    </location>
</feature>
<dbReference type="PANTHER" id="PTHR11730:SF6">
    <property type="entry name" value="AMMONIUM TRANSPORTER"/>
    <property type="match status" value="1"/>
</dbReference>
<feature type="transmembrane region" description="Helical" evidence="8">
    <location>
        <begin position="331"/>
        <end position="349"/>
    </location>
</feature>
<evidence type="ECO:0000256" key="8">
    <source>
        <dbReference type="RuleBase" id="RU362002"/>
    </source>
</evidence>
<keyword evidence="6 8" id="KW-0472">Membrane</keyword>
<evidence type="ECO:0000313" key="12">
    <source>
        <dbReference type="Proteomes" id="UP000054937"/>
    </source>
</evidence>
<keyword evidence="5 8" id="KW-1133">Transmembrane helix</keyword>
<name>A0A0V0R948_PSEPJ</name>
<dbReference type="AlphaFoldDB" id="A0A0V0R948"/>
<feature type="transmembrane region" description="Helical" evidence="8">
    <location>
        <begin position="361"/>
        <end position="380"/>
    </location>
</feature>
<comment type="similarity">
    <text evidence="2 8">Belongs to the ammonia transporter channel (TC 1.A.11.2) family.</text>
</comment>
<evidence type="ECO:0000256" key="5">
    <source>
        <dbReference type="ARBA" id="ARBA00022989"/>
    </source>
</evidence>
<dbReference type="Pfam" id="PF00909">
    <property type="entry name" value="Ammonium_transp"/>
    <property type="match status" value="1"/>
</dbReference>
<dbReference type="Proteomes" id="UP000054937">
    <property type="component" value="Unassembled WGS sequence"/>
</dbReference>
<feature type="transmembrane region" description="Helical" evidence="8">
    <location>
        <begin position="387"/>
        <end position="406"/>
    </location>
</feature>
<feature type="transmembrane region" description="Helical" evidence="8">
    <location>
        <begin position="106"/>
        <end position="125"/>
    </location>
</feature>
<evidence type="ECO:0000256" key="6">
    <source>
        <dbReference type="ARBA" id="ARBA00023136"/>
    </source>
</evidence>
<dbReference type="Gene3D" id="1.10.3430.10">
    <property type="entry name" value="Ammonium transporter AmtB like domains"/>
    <property type="match status" value="1"/>
</dbReference>
<feature type="transmembrane region" description="Helical" evidence="8">
    <location>
        <begin position="132"/>
        <end position="150"/>
    </location>
</feature>
<evidence type="ECO:0000256" key="1">
    <source>
        <dbReference type="ARBA" id="ARBA00004141"/>
    </source>
</evidence>
<protein>
    <recommendedName>
        <fullName evidence="8">Ammonium transporter</fullName>
    </recommendedName>
</protein>
<sequence>MSGYEIPSVEPGLDTIWVAINTFLIMFMQLGFSFVEAGSVRKKNVHSILMKNTLDICIGTVTWWLFGYAFAFGESRASGFIGSSKDLYVANQIQSASGYVHWLNQWAFASTATTIISGAVAERLLIQGYQVIFLVMTGFIYPVVVHWAWGNGWLMEQNFHDFAGTNAVHMVGGVAGLVATVIIGPRIGRFDKNRQREFRPHSIKDIVLGTIVLWFCWYGFNCGTVQGFSEDIENASAQVGLVGINTTLGAIGGALVAFFAGVIINKHVDYNAGTVNICMGILAGLVAITGCCNVVEPWAALLTGMVGSLVYIGHSKLLVKLKIDDPLDASSIHFACGVWGGIATGLFQFENGLIYGGDRIGIQLLGILCICGKIIQQILLKMFNLKHFVHFLAWTGGLTAIIALIMKKIGWLRCSAEIEEIGFDNIHDPESVQMIEVEKQQYLQQQELYQQQQKLQQQQNQYQQKQEPKETIQISKYSNSNSGNSGDKDTEAVVQNK</sequence>
<dbReference type="InParanoid" id="A0A0V0R948"/>
<evidence type="ECO:0000313" key="11">
    <source>
        <dbReference type="EMBL" id="KRX10985.1"/>
    </source>
</evidence>
<organism evidence="11 12">
    <name type="scientific">Pseudocohnilembus persalinus</name>
    <name type="common">Ciliate</name>
    <dbReference type="NCBI Taxonomy" id="266149"/>
    <lineage>
        <taxon>Eukaryota</taxon>
        <taxon>Sar</taxon>
        <taxon>Alveolata</taxon>
        <taxon>Ciliophora</taxon>
        <taxon>Intramacronucleata</taxon>
        <taxon>Oligohymenophorea</taxon>
        <taxon>Scuticociliatia</taxon>
        <taxon>Philasterida</taxon>
        <taxon>Pseudocohnilembidae</taxon>
        <taxon>Pseudocohnilembus</taxon>
    </lineage>
</organism>
<dbReference type="InterPro" id="IPR029020">
    <property type="entry name" value="Ammonium/urea_transptr"/>
</dbReference>
<feature type="region of interest" description="Disordered" evidence="9">
    <location>
        <begin position="459"/>
        <end position="497"/>
    </location>
</feature>
<dbReference type="PANTHER" id="PTHR11730">
    <property type="entry name" value="AMMONIUM TRANSPORTER"/>
    <property type="match status" value="1"/>
</dbReference>
<dbReference type="OrthoDB" id="534912at2759"/>
<keyword evidence="4 8" id="KW-0812">Transmembrane</keyword>
<proteinExistence type="inferred from homology"/>
<evidence type="ECO:0000259" key="10">
    <source>
        <dbReference type="Pfam" id="PF00909"/>
    </source>
</evidence>
<evidence type="ECO:0000256" key="3">
    <source>
        <dbReference type="ARBA" id="ARBA00022448"/>
    </source>
</evidence>